<dbReference type="InterPro" id="IPR013154">
    <property type="entry name" value="ADH-like_N"/>
</dbReference>
<organism evidence="3">
    <name type="scientific">Cuerna arida</name>
    <dbReference type="NCBI Taxonomy" id="1464854"/>
    <lineage>
        <taxon>Eukaryota</taxon>
        <taxon>Metazoa</taxon>
        <taxon>Ecdysozoa</taxon>
        <taxon>Arthropoda</taxon>
        <taxon>Hexapoda</taxon>
        <taxon>Insecta</taxon>
        <taxon>Pterygota</taxon>
        <taxon>Neoptera</taxon>
        <taxon>Paraneoptera</taxon>
        <taxon>Hemiptera</taxon>
        <taxon>Auchenorrhyncha</taxon>
        <taxon>Membracoidea</taxon>
        <taxon>Cicadellidae</taxon>
        <taxon>Cicadellinae</taxon>
        <taxon>Proconiini</taxon>
        <taxon>Cuerna</taxon>
    </lineage>
</organism>
<dbReference type="InterPro" id="IPR051603">
    <property type="entry name" value="Zinc-ADH_QOR/CCCR"/>
</dbReference>
<dbReference type="Gene3D" id="3.40.50.720">
    <property type="entry name" value="NAD(P)-binding Rossmann-like Domain"/>
    <property type="match status" value="1"/>
</dbReference>
<accession>A0A1B6GLV2</accession>
<dbReference type="InterPro" id="IPR036291">
    <property type="entry name" value="NAD(P)-bd_dom_sf"/>
</dbReference>
<dbReference type="GO" id="GO:0003960">
    <property type="term" value="F:quinone reductase (NADPH) activity"/>
    <property type="evidence" value="ECO:0007669"/>
    <property type="project" value="TreeGrafter"/>
</dbReference>
<feature type="domain" description="Enoyl reductase (ER)" evidence="2">
    <location>
        <begin position="50"/>
        <end position="366"/>
    </location>
</feature>
<sequence>MSGVILKSVTCSLCLLNTITSSSTLGFSSLRSPMKKMNSTMKAIRIHSFGGPSVLKVENNVPRPIPSEGQILVRVHAAGINPVDAQMREQAFSFVPKLPLILGKEVAGDVVEVVHGNDSSSDEHYKPGDRVICCLPCDSGYAEYVVCNIADTLRLPSHVSYAEGAAIYVAYFTAYRGLITKMQIRKDELVLVHGASGAVGMAAVQIAKAVGAVVVGTAGTDEGRQMVKDIGADYVVNHRDSSHLTQAIEMIPNCKGFDAILENRATKNLAMDLRTLGPHGRIVVVGAKETVTIDPRFLIKTEGYITGVKMSDISTSQWKEYTAAITAGMVDGWLKPVIAREYSMEEIQLAHKHLMQKHGHHGKLVLKIS</sequence>
<dbReference type="SUPFAM" id="SSF51735">
    <property type="entry name" value="NAD(P)-binding Rossmann-fold domains"/>
    <property type="match status" value="1"/>
</dbReference>
<dbReference type="EMBL" id="GECZ01006372">
    <property type="protein sequence ID" value="JAS63397.1"/>
    <property type="molecule type" value="Transcribed_RNA"/>
</dbReference>
<dbReference type="GO" id="GO:0003730">
    <property type="term" value="F:mRNA 3'-UTR binding"/>
    <property type="evidence" value="ECO:0007669"/>
    <property type="project" value="TreeGrafter"/>
</dbReference>
<dbReference type="Pfam" id="PF08240">
    <property type="entry name" value="ADH_N"/>
    <property type="match status" value="1"/>
</dbReference>
<dbReference type="Gene3D" id="3.90.180.10">
    <property type="entry name" value="Medium-chain alcohol dehydrogenases, catalytic domain"/>
    <property type="match status" value="1"/>
</dbReference>
<keyword evidence="1" id="KW-0521">NADP</keyword>
<dbReference type="SMART" id="SM00829">
    <property type="entry name" value="PKS_ER"/>
    <property type="match status" value="1"/>
</dbReference>
<dbReference type="FunFam" id="3.40.50.720:FF:000244">
    <property type="entry name" value="quinone oxidoreductase"/>
    <property type="match status" value="1"/>
</dbReference>
<dbReference type="GO" id="GO:0005829">
    <property type="term" value="C:cytosol"/>
    <property type="evidence" value="ECO:0007669"/>
    <property type="project" value="TreeGrafter"/>
</dbReference>
<evidence type="ECO:0000259" key="2">
    <source>
        <dbReference type="SMART" id="SM00829"/>
    </source>
</evidence>
<gene>
    <name evidence="3" type="ORF">g.4736</name>
</gene>
<protein>
    <recommendedName>
        <fullName evidence="2">Enoyl reductase (ER) domain-containing protein</fullName>
    </recommendedName>
</protein>
<evidence type="ECO:0000313" key="3">
    <source>
        <dbReference type="EMBL" id="JAS63397.1"/>
    </source>
</evidence>
<reference evidence="3" key="1">
    <citation type="submission" date="2015-11" db="EMBL/GenBank/DDBJ databases">
        <title>De novo transcriptome assembly of four potential Pierce s Disease insect vectors from Arizona vineyards.</title>
        <authorList>
            <person name="Tassone E.E."/>
        </authorList>
    </citation>
    <scope>NUCLEOTIDE SEQUENCE</scope>
</reference>
<dbReference type="GO" id="GO:0070402">
    <property type="term" value="F:NADPH binding"/>
    <property type="evidence" value="ECO:0007669"/>
    <property type="project" value="TreeGrafter"/>
</dbReference>
<proteinExistence type="predicted"/>
<dbReference type="InterPro" id="IPR020843">
    <property type="entry name" value="ER"/>
</dbReference>
<evidence type="ECO:0000256" key="1">
    <source>
        <dbReference type="ARBA" id="ARBA00022857"/>
    </source>
</evidence>
<dbReference type="AlphaFoldDB" id="A0A1B6GLV2"/>
<name>A0A1B6GLV2_9HEMI</name>
<dbReference type="InterPro" id="IPR013149">
    <property type="entry name" value="ADH-like_C"/>
</dbReference>
<dbReference type="SUPFAM" id="SSF50129">
    <property type="entry name" value="GroES-like"/>
    <property type="match status" value="1"/>
</dbReference>
<dbReference type="Pfam" id="PF00107">
    <property type="entry name" value="ADH_zinc_N"/>
    <property type="match status" value="1"/>
</dbReference>
<dbReference type="CDD" id="cd08253">
    <property type="entry name" value="zeta_crystallin"/>
    <property type="match status" value="1"/>
</dbReference>
<dbReference type="PANTHER" id="PTHR44154">
    <property type="entry name" value="QUINONE OXIDOREDUCTASE"/>
    <property type="match status" value="1"/>
</dbReference>
<dbReference type="PANTHER" id="PTHR44154:SF1">
    <property type="entry name" value="QUINONE OXIDOREDUCTASE"/>
    <property type="match status" value="1"/>
</dbReference>
<dbReference type="InterPro" id="IPR011032">
    <property type="entry name" value="GroES-like_sf"/>
</dbReference>